<sequence length="508" mass="56721">MEKHSEGGGRRTSVSSHILADPEDKAVSFDEAVPFDQQATKNLLRKLDYHLVPFLALLYLLSFLDRTNIGNARLAELEVDLGMEGLDYNIALAIFFPFYVAAEIPSNMMLKKLRPSIWFTFIMMAWAICTTLMGVVQDFPGLLVCRAFLGVAEGGLFPGVTYYITMWYRRHECGFRMALFFSAATAAGAFGGLLARGLSEMSGLGGLRGWAWIFIIEGILTFLVACVAYWVINDYPKTAKFLTHSERTEVQRRLKDDRSSLADEFDLRYFHQAIRDWKIYVHMFITIGIYTPLYSIALFLPTIVRSMGYTNERAQLMTVPPYVVACVFTIGAGYGADRAGQRGIFMMTFELVAIAGFTMLISSGRPAVQYVGTFFAASGHSRPAPTGIYPLVPLGVAWNGNNIGGSLKRGVGIAMHVGFGNLGGVIAAFVYQSRYGPRFFNGHGILIGTITMSFVLSTLMTIYLRRENARRDKEAAALGKMTLDDYTQEQKDEQRHRGDYATFFRYTI</sequence>
<dbReference type="SUPFAM" id="SSF103473">
    <property type="entry name" value="MFS general substrate transporter"/>
    <property type="match status" value="1"/>
</dbReference>
<dbReference type="PANTHER" id="PTHR43791:SF57">
    <property type="entry name" value="MAJOR FACILITATOR SUPERFAMILY (MFS) PROFILE DOMAIN-CONTAINING PROTEIN"/>
    <property type="match status" value="1"/>
</dbReference>
<feature type="transmembrane region" description="Helical" evidence="6">
    <location>
        <begin position="141"/>
        <end position="165"/>
    </location>
</feature>
<feature type="transmembrane region" description="Helical" evidence="6">
    <location>
        <begin position="343"/>
        <end position="364"/>
    </location>
</feature>
<feature type="transmembrane region" description="Helical" evidence="6">
    <location>
        <begin position="413"/>
        <end position="431"/>
    </location>
</feature>
<feature type="transmembrane region" description="Helical" evidence="6">
    <location>
        <begin position="210"/>
        <end position="232"/>
    </location>
</feature>
<keyword evidence="4 6" id="KW-1133">Transmembrane helix</keyword>
<dbReference type="PROSITE" id="PS50850">
    <property type="entry name" value="MFS"/>
    <property type="match status" value="1"/>
</dbReference>
<evidence type="ECO:0000256" key="2">
    <source>
        <dbReference type="ARBA" id="ARBA00022448"/>
    </source>
</evidence>
<dbReference type="FunFam" id="1.20.1250.20:FF:000034">
    <property type="entry name" value="MFS general substrate transporter"/>
    <property type="match status" value="1"/>
</dbReference>
<dbReference type="InterPro" id="IPR011701">
    <property type="entry name" value="MFS"/>
</dbReference>
<feature type="transmembrane region" description="Helical" evidence="6">
    <location>
        <begin position="319"/>
        <end position="336"/>
    </location>
</feature>
<dbReference type="OMA" id="LPYVTMW"/>
<keyword evidence="3 6" id="KW-0812">Transmembrane</keyword>
<evidence type="ECO:0000313" key="9">
    <source>
        <dbReference type="Proteomes" id="UP000019373"/>
    </source>
</evidence>
<name>U1GUG3_ENDPU</name>
<keyword evidence="2" id="KW-0813">Transport</keyword>
<dbReference type="HOGENOM" id="CLU_001265_0_1_1"/>
<proteinExistence type="predicted"/>
<dbReference type="EMBL" id="KE720801">
    <property type="protein sequence ID" value="ERF75661.1"/>
    <property type="molecule type" value="Genomic_DNA"/>
</dbReference>
<dbReference type="GO" id="GO:0022857">
    <property type="term" value="F:transmembrane transporter activity"/>
    <property type="evidence" value="ECO:0007669"/>
    <property type="project" value="InterPro"/>
</dbReference>
<dbReference type="GeneID" id="19243656"/>
<feature type="domain" description="Major facilitator superfamily (MFS) profile" evidence="7">
    <location>
        <begin position="51"/>
        <end position="469"/>
    </location>
</feature>
<dbReference type="GO" id="GO:0016020">
    <property type="term" value="C:membrane"/>
    <property type="evidence" value="ECO:0007669"/>
    <property type="project" value="UniProtKB-SubCell"/>
</dbReference>
<dbReference type="Gene3D" id="1.20.1250.20">
    <property type="entry name" value="MFS general substrate transporter like domains"/>
    <property type="match status" value="2"/>
</dbReference>
<dbReference type="InterPro" id="IPR020846">
    <property type="entry name" value="MFS_dom"/>
</dbReference>
<protein>
    <recommendedName>
        <fullName evidence="7">Major facilitator superfamily (MFS) profile domain-containing protein</fullName>
    </recommendedName>
</protein>
<dbReference type="eggNOG" id="KOG2533">
    <property type="taxonomic scope" value="Eukaryota"/>
</dbReference>
<dbReference type="RefSeq" id="XP_007787019.1">
    <property type="nucleotide sequence ID" value="XM_007788829.1"/>
</dbReference>
<feature type="transmembrane region" description="Helical" evidence="6">
    <location>
        <begin position="116"/>
        <end position="135"/>
    </location>
</feature>
<evidence type="ECO:0000256" key="6">
    <source>
        <dbReference type="SAM" id="Phobius"/>
    </source>
</evidence>
<evidence type="ECO:0000256" key="4">
    <source>
        <dbReference type="ARBA" id="ARBA00022989"/>
    </source>
</evidence>
<feature type="transmembrane region" description="Helical" evidence="6">
    <location>
        <begin position="443"/>
        <end position="464"/>
    </location>
</feature>
<dbReference type="Pfam" id="PF07690">
    <property type="entry name" value="MFS_1"/>
    <property type="match status" value="1"/>
</dbReference>
<accession>U1GUG3</accession>
<feature type="transmembrane region" description="Helical" evidence="6">
    <location>
        <begin position="384"/>
        <end position="401"/>
    </location>
</feature>
<keyword evidence="5 6" id="KW-0472">Membrane</keyword>
<keyword evidence="9" id="KW-1185">Reference proteome</keyword>
<evidence type="ECO:0000256" key="3">
    <source>
        <dbReference type="ARBA" id="ARBA00022692"/>
    </source>
</evidence>
<dbReference type="FunFam" id="1.20.1250.20:FF:000068">
    <property type="entry name" value="MFS general substrate transporter"/>
    <property type="match status" value="1"/>
</dbReference>
<feature type="transmembrane region" description="Helical" evidence="6">
    <location>
        <begin position="85"/>
        <end position="104"/>
    </location>
</feature>
<evidence type="ECO:0000313" key="8">
    <source>
        <dbReference type="EMBL" id="ERF75661.1"/>
    </source>
</evidence>
<dbReference type="AlphaFoldDB" id="U1GUG3"/>
<gene>
    <name evidence="8" type="ORF">EPUS_08814</name>
</gene>
<comment type="subcellular location">
    <subcellularLocation>
        <location evidence="1">Membrane</location>
        <topology evidence="1">Multi-pass membrane protein</topology>
    </subcellularLocation>
</comment>
<dbReference type="OrthoDB" id="2962993at2759"/>
<dbReference type="Proteomes" id="UP000019373">
    <property type="component" value="Unassembled WGS sequence"/>
</dbReference>
<evidence type="ECO:0000259" key="7">
    <source>
        <dbReference type="PROSITE" id="PS50850"/>
    </source>
</evidence>
<dbReference type="PANTHER" id="PTHR43791">
    <property type="entry name" value="PERMEASE-RELATED"/>
    <property type="match status" value="1"/>
</dbReference>
<reference evidence="9" key="1">
    <citation type="journal article" date="2014" name="BMC Genomics">
        <title>Genome characteristics reveal the impact of lichenization on lichen-forming fungus Endocarpon pusillum Hedwig (Verrucariales, Ascomycota).</title>
        <authorList>
            <person name="Wang Y.-Y."/>
            <person name="Liu B."/>
            <person name="Zhang X.-Y."/>
            <person name="Zhou Q.-M."/>
            <person name="Zhang T."/>
            <person name="Li H."/>
            <person name="Yu Y.-F."/>
            <person name="Zhang X.-L."/>
            <person name="Hao X.-Y."/>
            <person name="Wang M."/>
            <person name="Wang L."/>
            <person name="Wei J.-C."/>
        </authorList>
    </citation>
    <scope>NUCLEOTIDE SEQUENCE [LARGE SCALE GENOMIC DNA]</scope>
    <source>
        <strain evidence="9">Z07020 / HMAS-L-300199</strain>
    </source>
</reference>
<dbReference type="InterPro" id="IPR036259">
    <property type="entry name" value="MFS_trans_sf"/>
</dbReference>
<feature type="transmembrane region" description="Helical" evidence="6">
    <location>
        <begin position="177"/>
        <end position="198"/>
    </location>
</feature>
<evidence type="ECO:0000256" key="5">
    <source>
        <dbReference type="ARBA" id="ARBA00023136"/>
    </source>
</evidence>
<feature type="transmembrane region" description="Helical" evidence="6">
    <location>
        <begin position="279"/>
        <end position="299"/>
    </location>
</feature>
<feature type="transmembrane region" description="Helical" evidence="6">
    <location>
        <begin position="47"/>
        <end position="65"/>
    </location>
</feature>
<evidence type="ECO:0000256" key="1">
    <source>
        <dbReference type="ARBA" id="ARBA00004141"/>
    </source>
</evidence>
<organism evidence="8 9">
    <name type="scientific">Endocarpon pusillum (strain Z07020 / HMAS-L-300199)</name>
    <name type="common">Lichen-forming fungus</name>
    <dbReference type="NCBI Taxonomy" id="1263415"/>
    <lineage>
        <taxon>Eukaryota</taxon>
        <taxon>Fungi</taxon>
        <taxon>Dikarya</taxon>
        <taxon>Ascomycota</taxon>
        <taxon>Pezizomycotina</taxon>
        <taxon>Eurotiomycetes</taxon>
        <taxon>Chaetothyriomycetidae</taxon>
        <taxon>Verrucariales</taxon>
        <taxon>Verrucariaceae</taxon>
        <taxon>Endocarpon</taxon>
    </lineage>
</organism>